<dbReference type="Pfam" id="PF00137">
    <property type="entry name" value="ATP-synt_C"/>
    <property type="match status" value="2"/>
</dbReference>
<evidence type="ECO:0000313" key="7">
    <source>
        <dbReference type="EMBL" id="HGM58045.1"/>
    </source>
</evidence>
<sequence length="163" mass="16944">MDQLAVGLSYLGGTLALLGGLLGSSLGLGKTGIAGSAALAEDPKQFRNVFLLAALPMTQTFYGLIVMIQFTLFLNTVVSQGSDFQLNTGLAMLGLGLAASFAEAFSAWYQGLVCASGIAELPRTKGKITFNTMILAIYVELIGILGMVFSIMGLSIIRAAIGV</sequence>
<evidence type="ECO:0000256" key="2">
    <source>
        <dbReference type="ARBA" id="ARBA00022692"/>
    </source>
</evidence>
<dbReference type="SUPFAM" id="SSF81333">
    <property type="entry name" value="F1F0 ATP synthase subunit C"/>
    <property type="match status" value="2"/>
</dbReference>
<protein>
    <submittedName>
        <fullName evidence="7">ATPase</fullName>
    </submittedName>
</protein>
<feature type="domain" description="V-ATPase proteolipid subunit C-like" evidence="6">
    <location>
        <begin position="93"/>
        <end position="152"/>
    </location>
</feature>
<evidence type="ECO:0000256" key="4">
    <source>
        <dbReference type="ARBA" id="ARBA00023136"/>
    </source>
</evidence>
<reference evidence="7" key="1">
    <citation type="journal article" date="2020" name="mSystems">
        <title>Genome- and Community-Level Interaction Insights into Carbon Utilization and Element Cycling Functions of Hydrothermarchaeota in Hydrothermal Sediment.</title>
        <authorList>
            <person name="Zhou Z."/>
            <person name="Liu Y."/>
            <person name="Xu W."/>
            <person name="Pan J."/>
            <person name="Luo Z.H."/>
            <person name="Li M."/>
        </authorList>
    </citation>
    <scope>NUCLEOTIDE SEQUENCE [LARGE SCALE GENOMIC DNA]</scope>
    <source>
        <strain evidence="7">SpSt-642</strain>
    </source>
</reference>
<evidence type="ECO:0000256" key="1">
    <source>
        <dbReference type="ARBA" id="ARBA00004141"/>
    </source>
</evidence>
<dbReference type="EMBL" id="DTBJ01000006">
    <property type="protein sequence ID" value="HGM58045.1"/>
    <property type="molecule type" value="Genomic_DNA"/>
</dbReference>
<proteinExistence type="predicted"/>
<feature type="transmembrane region" description="Helical" evidence="5">
    <location>
        <begin position="86"/>
        <end position="108"/>
    </location>
</feature>
<dbReference type="InterPro" id="IPR035921">
    <property type="entry name" value="F/V-ATP_Csub_sf"/>
</dbReference>
<dbReference type="Gene3D" id="1.20.120.610">
    <property type="entry name" value="lithium bound rotor ring of v- atpase"/>
    <property type="match status" value="1"/>
</dbReference>
<evidence type="ECO:0000259" key="6">
    <source>
        <dbReference type="Pfam" id="PF00137"/>
    </source>
</evidence>
<dbReference type="GO" id="GO:0015078">
    <property type="term" value="F:proton transmembrane transporter activity"/>
    <property type="evidence" value="ECO:0007669"/>
    <property type="project" value="InterPro"/>
</dbReference>
<comment type="subcellular location">
    <subcellularLocation>
        <location evidence="1">Membrane</location>
        <topology evidence="1">Multi-pass membrane protein</topology>
    </subcellularLocation>
</comment>
<organism evidence="7">
    <name type="scientific">Staphylothermus marinus</name>
    <dbReference type="NCBI Taxonomy" id="2280"/>
    <lineage>
        <taxon>Archaea</taxon>
        <taxon>Thermoproteota</taxon>
        <taxon>Thermoprotei</taxon>
        <taxon>Desulfurococcales</taxon>
        <taxon>Desulfurococcaceae</taxon>
        <taxon>Staphylothermus</taxon>
    </lineage>
</organism>
<dbReference type="NCBIfam" id="NF006219">
    <property type="entry name" value="PRK08344.1"/>
    <property type="match status" value="1"/>
</dbReference>
<evidence type="ECO:0000256" key="5">
    <source>
        <dbReference type="SAM" id="Phobius"/>
    </source>
</evidence>
<gene>
    <name evidence="7" type="ORF">ENU14_00405</name>
</gene>
<evidence type="ECO:0000256" key="3">
    <source>
        <dbReference type="ARBA" id="ARBA00022989"/>
    </source>
</evidence>
<feature type="transmembrane region" description="Helical" evidence="5">
    <location>
        <begin position="128"/>
        <end position="157"/>
    </location>
</feature>
<feature type="domain" description="V-ATPase proteolipid subunit C-like" evidence="6">
    <location>
        <begin position="11"/>
        <end position="68"/>
    </location>
</feature>
<keyword evidence="3 5" id="KW-1133">Transmembrane helix</keyword>
<keyword evidence="4 5" id="KW-0472">Membrane</keyword>
<dbReference type="GO" id="GO:0033177">
    <property type="term" value="C:proton-transporting two-sector ATPase complex, proton-transporting domain"/>
    <property type="evidence" value="ECO:0007669"/>
    <property type="project" value="InterPro"/>
</dbReference>
<dbReference type="AlphaFoldDB" id="A0A7C4H8B5"/>
<feature type="transmembrane region" description="Helical" evidence="5">
    <location>
        <begin position="50"/>
        <end position="74"/>
    </location>
</feature>
<comment type="caution">
    <text evidence="7">The sequence shown here is derived from an EMBL/GenBank/DDBJ whole genome shotgun (WGS) entry which is preliminary data.</text>
</comment>
<dbReference type="InterPro" id="IPR002379">
    <property type="entry name" value="ATPase_proteolipid_c-like_dom"/>
</dbReference>
<accession>A0A7C4H8B5</accession>
<name>A0A7C4H8B5_STAMA</name>
<keyword evidence="2 5" id="KW-0812">Transmembrane</keyword>